<dbReference type="Proteomes" id="UP000830326">
    <property type="component" value="Chromosome"/>
</dbReference>
<gene>
    <name evidence="2" type="ORF">MUO15_02935</name>
</gene>
<organism evidence="2 3">
    <name type="scientific">Halobacillus amylolyticus</name>
    <dbReference type="NCBI Taxonomy" id="2932259"/>
    <lineage>
        <taxon>Bacteria</taxon>
        <taxon>Bacillati</taxon>
        <taxon>Bacillota</taxon>
        <taxon>Bacilli</taxon>
        <taxon>Bacillales</taxon>
        <taxon>Bacillaceae</taxon>
        <taxon>Halobacillus</taxon>
    </lineage>
</organism>
<name>A0ABY4HC89_9BACI</name>
<evidence type="ECO:0000259" key="1">
    <source>
        <dbReference type="Pfam" id="PF17881"/>
    </source>
</evidence>
<evidence type="ECO:0000313" key="3">
    <source>
        <dbReference type="Proteomes" id="UP000830326"/>
    </source>
</evidence>
<protein>
    <submittedName>
        <fullName evidence="2">DUF5590 domain-containing protein</fullName>
    </submittedName>
</protein>
<dbReference type="InterPro" id="IPR046350">
    <property type="entry name" value="Cystatin_sf"/>
</dbReference>
<sequence>MYVQIEDKQTEGFTEAKNLAVSETKMTEVTDVLSYNGEIPIHIVRGLNGNDEELVTFINLEKKEVLTTIKASSMIPSSGLKTGLQTDCSACSFIDVQLAYEENSPAWELTYIDENQRYVLEYVKVTNGDPIQRFAFRQPQS</sequence>
<dbReference type="Gene3D" id="3.10.450.40">
    <property type="match status" value="1"/>
</dbReference>
<proteinExistence type="predicted"/>
<dbReference type="SUPFAM" id="SSF54403">
    <property type="entry name" value="Cystatin/monellin"/>
    <property type="match status" value="2"/>
</dbReference>
<keyword evidence="3" id="KW-1185">Reference proteome</keyword>
<reference evidence="2" key="1">
    <citation type="submission" date="2022-04" db="EMBL/GenBank/DDBJ databases">
        <title>Halobacillus sp. isolated from saltern.</title>
        <authorList>
            <person name="Won M."/>
            <person name="Lee C.-M."/>
            <person name="Woen H.-Y."/>
            <person name="Kwon S.-W."/>
        </authorList>
    </citation>
    <scope>NUCLEOTIDE SEQUENCE</scope>
    <source>
        <strain evidence="2">SSHM10-5</strain>
    </source>
</reference>
<dbReference type="RefSeq" id="WP_245033288.1">
    <property type="nucleotide sequence ID" value="NZ_CP095075.1"/>
</dbReference>
<accession>A0ABY4HC89</accession>
<feature type="domain" description="Cell wall elongation regulator TseB-like" evidence="1">
    <location>
        <begin position="15"/>
        <end position="59"/>
    </location>
</feature>
<dbReference type="EMBL" id="CP095075">
    <property type="protein sequence ID" value="UOR12488.1"/>
    <property type="molecule type" value="Genomic_DNA"/>
</dbReference>
<dbReference type="InterPro" id="IPR041401">
    <property type="entry name" value="TseB-like_dom"/>
</dbReference>
<evidence type="ECO:0000313" key="2">
    <source>
        <dbReference type="EMBL" id="UOR12488.1"/>
    </source>
</evidence>
<dbReference type="Pfam" id="PF17881">
    <property type="entry name" value="TseB"/>
    <property type="match status" value="1"/>
</dbReference>